<evidence type="ECO:0000313" key="3">
    <source>
        <dbReference type="Proteomes" id="UP000240760"/>
    </source>
</evidence>
<gene>
    <name evidence="2" type="ORF">M440DRAFT_217968</name>
</gene>
<accession>A0A2T4BQ18</accession>
<evidence type="ECO:0000256" key="1">
    <source>
        <dbReference type="SAM" id="MobiDB-lite"/>
    </source>
</evidence>
<dbReference type="EMBL" id="KZ679149">
    <property type="protein sequence ID" value="PTB71405.1"/>
    <property type="molecule type" value="Genomic_DNA"/>
</dbReference>
<keyword evidence="3" id="KW-1185">Reference proteome</keyword>
<protein>
    <submittedName>
        <fullName evidence="2">Uncharacterized protein</fullName>
    </submittedName>
</protein>
<reference evidence="2 3" key="1">
    <citation type="submission" date="2016-07" db="EMBL/GenBank/DDBJ databases">
        <title>Multiple horizontal gene transfer events from other fungi enriched the ability of initially mycotrophic Trichoderma (Ascomycota) to feed on dead plant biomass.</title>
        <authorList>
            <consortium name="DOE Joint Genome Institute"/>
            <person name="Aerts A."/>
            <person name="Atanasova L."/>
            <person name="Chenthamara K."/>
            <person name="Zhang J."/>
            <person name="Grujic M."/>
            <person name="Henrissat B."/>
            <person name="Kuo A."/>
            <person name="Salamov A."/>
            <person name="Lipzen A."/>
            <person name="Labutti K."/>
            <person name="Barry K."/>
            <person name="Miao Y."/>
            <person name="Rahimi M.J."/>
            <person name="Shen Q."/>
            <person name="Grigoriev I.V."/>
            <person name="Kubicek C.P."/>
            <person name="Druzhinina I.S."/>
        </authorList>
    </citation>
    <scope>NUCLEOTIDE SEQUENCE [LARGE SCALE GENOMIC DNA]</scope>
    <source>
        <strain evidence="2 3">ATCC 18648</strain>
    </source>
</reference>
<proteinExistence type="predicted"/>
<feature type="compositionally biased region" description="Polar residues" evidence="1">
    <location>
        <begin position="172"/>
        <end position="181"/>
    </location>
</feature>
<evidence type="ECO:0000313" key="2">
    <source>
        <dbReference type="EMBL" id="PTB71405.1"/>
    </source>
</evidence>
<dbReference type="AlphaFoldDB" id="A0A2T4BQ18"/>
<organism evidence="2 3">
    <name type="scientific">Trichoderma longibrachiatum ATCC 18648</name>
    <dbReference type="NCBI Taxonomy" id="983965"/>
    <lineage>
        <taxon>Eukaryota</taxon>
        <taxon>Fungi</taxon>
        <taxon>Dikarya</taxon>
        <taxon>Ascomycota</taxon>
        <taxon>Pezizomycotina</taxon>
        <taxon>Sordariomycetes</taxon>
        <taxon>Hypocreomycetidae</taxon>
        <taxon>Hypocreales</taxon>
        <taxon>Hypocreaceae</taxon>
        <taxon>Trichoderma</taxon>
    </lineage>
</organism>
<name>A0A2T4BQ18_TRILO</name>
<feature type="compositionally biased region" description="Basic and acidic residues" evidence="1">
    <location>
        <begin position="114"/>
        <end position="138"/>
    </location>
</feature>
<sequence>MLVSTVVSTATRALCLKLQRHPSSLSCLVSLHLAVPCMLRFSSLSREEDPALTVSGPGSAGWRRDNAARGSYWPGLSRSCRGALLFADSRSRHKEDRSAASWATCRGDAVRALRDSGRSQKRDWASDGSKGERREVRKCPQPTGLYVKGARALGEGLKPSRSPQRFGWSGWFGNSQAQKQS</sequence>
<feature type="region of interest" description="Disordered" evidence="1">
    <location>
        <begin position="114"/>
        <end position="181"/>
    </location>
</feature>
<dbReference type="Proteomes" id="UP000240760">
    <property type="component" value="Unassembled WGS sequence"/>
</dbReference>